<feature type="transmembrane region" description="Helical" evidence="9">
    <location>
        <begin position="60"/>
        <end position="81"/>
    </location>
</feature>
<gene>
    <name evidence="10" type="ORF">CPY51_14045</name>
</gene>
<dbReference type="Proteomes" id="UP000248925">
    <property type="component" value="Unassembled WGS sequence"/>
</dbReference>
<dbReference type="FunFam" id="1.10.3730.20:FF:000001">
    <property type="entry name" value="Quaternary ammonium compound resistance transporter SugE"/>
    <property type="match status" value="1"/>
</dbReference>
<comment type="similarity">
    <text evidence="7 8">Belongs to the drug/metabolite transporter (DMT) superfamily. Small multidrug resistance (SMR) (TC 2.A.7.1) family.</text>
</comment>
<organism evidence="10 11">
    <name type="scientific">Rhizobium tubonense</name>
    <dbReference type="NCBI Taxonomy" id="484088"/>
    <lineage>
        <taxon>Bacteria</taxon>
        <taxon>Pseudomonadati</taxon>
        <taxon>Pseudomonadota</taxon>
        <taxon>Alphaproteobacteria</taxon>
        <taxon>Hyphomicrobiales</taxon>
        <taxon>Rhizobiaceae</taxon>
        <taxon>Rhizobium/Agrobacterium group</taxon>
        <taxon>Rhizobium</taxon>
    </lineage>
</organism>
<evidence type="ECO:0000313" key="10">
    <source>
        <dbReference type="EMBL" id="PZM13969.1"/>
    </source>
</evidence>
<keyword evidence="5 9" id="KW-1133">Transmembrane helix</keyword>
<feature type="transmembrane region" description="Helical" evidence="9">
    <location>
        <begin position="88"/>
        <end position="107"/>
    </location>
</feature>
<dbReference type="SUPFAM" id="SSF103481">
    <property type="entry name" value="Multidrug resistance efflux transporter EmrE"/>
    <property type="match status" value="1"/>
</dbReference>
<evidence type="ECO:0000256" key="5">
    <source>
        <dbReference type="ARBA" id="ARBA00022989"/>
    </source>
</evidence>
<evidence type="ECO:0000256" key="2">
    <source>
        <dbReference type="ARBA" id="ARBA00022448"/>
    </source>
</evidence>
<sequence>MANASVYAMLCVAIVLEVIGTTALQMSQQFTRFWPVVVLLVCYSAAFYFLSLTLRTIPVGIAYAIWSALGIVLISVVGLVFFRQKLDLAAVIGLALIIAGVLVVNLFSKSVSH</sequence>
<evidence type="ECO:0000256" key="9">
    <source>
        <dbReference type="SAM" id="Phobius"/>
    </source>
</evidence>
<keyword evidence="4 8" id="KW-0812">Transmembrane</keyword>
<protein>
    <submittedName>
        <fullName evidence="10">QacE family quaternary ammonium compound efflux SMR transporter</fullName>
    </submittedName>
</protein>
<dbReference type="AlphaFoldDB" id="A0A2W4CMJ9"/>
<keyword evidence="6 9" id="KW-0472">Membrane</keyword>
<dbReference type="GO" id="GO:0015297">
    <property type="term" value="F:antiporter activity"/>
    <property type="evidence" value="ECO:0007669"/>
    <property type="project" value="TreeGrafter"/>
</dbReference>
<feature type="transmembrane region" description="Helical" evidence="9">
    <location>
        <begin position="6"/>
        <end position="26"/>
    </location>
</feature>
<keyword evidence="3" id="KW-1003">Cell membrane</keyword>
<accession>A0A2W4CMJ9</accession>
<keyword evidence="11" id="KW-1185">Reference proteome</keyword>
<evidence type="ECO:0000256" key="6">
    <source>
        <dbReference type="ARBA" id="ARBA00023136"/>
    </source>
</evidence>
<dbReference type="PANTHER" id="PTHR30561:SF1">
    <property type="entry name" value="MULTIDRUG TRANSPORTER EMRE"/>
    <property type="match status" value="1"/>
</dbReference>
<dbReference type="InterPro" id="IPR000390">
    <property type="entry name" value="Small_drug/metabolite_transptr"/>
</dbReference>
<reference evidence="10 11" key="1">
    <citation type="journal article" date="2018" name="Sci. Rep.">
        <title>Rhizobium tumorigenes sp. nov., a novel plant tumorigenic bacterium isolated from cane gall tumors on thornless blackberry.</title>
        <authorList>
            <person name="Kuzmanovi N."/>
            <person name="Smalla K."/>
            <person name="Gronow S."/>
            <person name="PuBawska J."/>
        </authorList>
    </citation>
    <scope>NUCLEOTIDE SEQUENCE [LARGE SCALE GENOMIC DNA]</scope>
    <source>
        <strain evidence="10 11">CCBAU 85046</strain>
    </source>
</reference>
<dbReference type="RefSeq" id="WP_111160820.1">
    <property type="nucleotide sequence ID" value="NZ_PCDP01000035.1"/>
</dbReference>
<dbReference type="GO" id="GO:0015199">
    <property type="term" value="F:amino-acid betaine transmembrane transporter activity"/>
    <property type="evidence" value="ECO:0007669"/>
    <property type="project" value="TreeGrafter"/>
</dbReference>
<dbReference type="OrthoDB" id="9808638at2"/>
<dbReference type="GO" id="GO:0005886">
    <property type="term" value="C:plasma membrane"/>
    <property type="evidence" value="ECO:0007669"/>
    <property type="project" value="UniProtKB-SubCell"/>
</dbReference>
<dbReference type="PANTHER" id="PTHR30561">
    <property type="entry name" value="SMR FAMILY PROTON-DEPENDENT DRUG EFFLUX TRANSPORTER SUGE"/>
    <property type="match status" value="1"/>
</dbReference>
<evidence type="ECO:0000256" key="4">
    <source>
        <dbReference type="ARBA" id="ARBA00022692"/>
    </source>
</evidence>
<evidence type="ECO:0000256" key="3">
    <source>
        <dbReference type="ARBA" id="ARBA00022475"/>
    </source>
</evidence>
<evidence type="ECO:0000313" key="11">
    <source>
        <dbReference type="Proteomes" id="UP000248925"/>
    </source>
</evidence>
<dbReference type="InterPro" id="IPR045324">
    <property type="entry name" value="Small_multidrug_res"/>
</dbReference>
<evidence type="ECO:0000256" key="7">
    <source>
        <dbReference type="ARBA" id="ARBA00038032"/>
    </source>
</evidence>
<dbReference type="InterPro" id="IPR037185">
    <property type="entry name" value="EmrE-like"/>
</dbReference>
<comment type="caution">
    <text evidence="10">The sequence shown here is derived from an EMBL/GenBank/DDBJ whole genome shotgun (WGS) entry which is preliminary data.</text>
</comment>
<dbReference type="GO" id="GO:0015220">
    <property type="term" value="F:choline transmembrane transporter activity"/>
    <property type="evidence" value="ECO:0007669"/>
    <property type="project" value="TreeGrafter"/>
</dbReference>
<dbReference type="EMBL" id="PCDP01000035">
    <property type="protein sequence ID" value="PZM13969.1"/>
    <property type="molecule type" value="Genomic_DNA"/>
</dbReference>
<dbReference type="Pfam" id="PF00893">
    <property type="entry name" value="Multi_Drug_Res"/>
    <property type="match status" value="1"/>
</dbReference>
<dbReference type="GO" id="GO:1990961">
    <property type="term" value="P:xenobiotic detoxification by transmembrane export across the plasma membrane"/>
    <property type="evidence" value="ECO:0007669"/>
    <property type="project" value="UniProtKB-ARBA"/>
</dbReference>
<evidence type="ECO:0000256" key="8">
    <source>
        <dbReference type="RuleBase" id="RU003942"/>
    </source>
</evidence>
<name>A0A2W4CMJ9_9HYPH</name>
<feature type="transmembrane region" description="Helical" evidence="9">
    <location>
        <begin position="33"/>
        <end position="54"/>
    </location>
</feature>
<keyword evidence="2" id="KW-0813">Transport</keyword>
<dbReference type="Gene3D" id="1.10.3730.20">
    <property type="match status" value="1"/>
</dbReference>
<proteinExistence type="inferred from homology"/>
<comment type="subcellular location">
    <subcellularLocation>
        <location evidence="1 8">Cell membrane</location>
        <topology evidence="1 8">Multi-pass membrane protein</topology>
    </subcellularLocation>
</comment>
<dbReference type="GO" id="GO:0031460">
    <property type="term" value="P:glycine betaine transport"/>
    <property type="evidence" value="ECO:0007669"/>
    <property type="project" value="TreeGrafter"/>
</dbReference>
<evidence type="ECO:0000256" key="1">
    <source>
        <dbReference type="ARBA" id="ARBA00004651"/>
    </source>
</evidence>